<dbReference type="Gene3D" id="2.60.20.10">
    <property type="entry name" value="Crystallins"/>
    <property type="match status" value="1"/>
</dbReference>
<feature type="chain" id="PRO_5040937851" evidence="1">
    <location>
        <begin position="21"/>
        <end position="215"/>
    </location>
</feature>
<evidence type="ECO:0000313" key="3">
    <source>
        <dbReference type="Proteomes" id="UP001165083"/>
    </source>
</evidence>
<dbReference type="Proteomes" id="UP001165083">
    <property type="component" value="Unassembled WGS sequence"/>
</dbReference>
<name>A0A9W6WFA7_9STRA</name>
<proteinExistence type="predicted"/>
<reference evidence="2" key="1">
    <citation type="submission" date="2023-04" db="EMBL/GenBank/DDBJ databases">
        <title>Phytophthora lilii NBRC 32176.</title>
        <authorList>
            <person name="Ichikawa N."/>
            <person name="Sato H."/>
            <person name="Tonouchi N."/>
        </authorList>
    </citation>
    <scope>NUCLEOTIDE SEQUENCE</scope>
    <source>
        <strain evidence="2">NBRC 32176</strain>
    </source>
</reference>
<feature type="signal peptide" evidence="1">
    <location>
        <begin position="1"/>
        <end position="20"/>
    </location>
</feature>
<accession>A0A9W6WFA7</accession>
<gene>
    <name evidence="2" type="ORF">Plil01_000110500</name>
</gene>
<protein>
    <submittedName>
        <fullName evidence="2">Unnamed protein product</fullName>
    </submittedName>
</protein>
<sequence length="215" mass="23090">MIILLVAIVTIFLLDHTAFGWSGEVHFFADANFQSGGGEYSVPISNVQKCFNLETFNDKVTSVKWKGITQSGIFDGSGARIAFYTGEYCTGTVRSWPTEEHNFPANFELDGTPGRPLLQLPHGILPAHSGVFKGPDRDAANAAELLVDSGPAGLGSSGRLHPRPTPHPRALHRHRNALLFCNSVIFVVVWLDGVHGGDGSLPTVPVGIPVGPRRA</sequence>
<keyword evidence="1" id="KW-0732">Signal</keyword>
<dbReference type="EMBL" id="BSXW01000036">
    <property type="protein sequence ID" value="GMF10280.1"/>
    <property type="molecule type" value="Genomic_DNA"/>
</dbReference>
<keyword evidence="3" id="KW-1185">Reference proteome</keyword>
<organism evidence="2 3">
    <name type="scientific">Phytophthora lilii</name>
    <dbReference type="NCBI Taxonomy" id="2077276"/>
    <lineage>
        <taxon>Eukaryota</taxon>
        <taxon>Sar</taxon>
        <taxon>Stramenopiles</taxon>
        <taxon>Oomycota</taxon>
        <taxon>Peronosporomycetes</taxon>
        <taxon>Peronosporales</taxon>
        <taxon>Peronosporaceae</taxon>
        <taxon>Phytophthora</taxon>
    </lineage>
</organism>
<dbReference type="AlphaFoldDB" id="A0A9W6WFA7"/>
<evidence type="ECO:0000256" key="1">
    <source>
        <dbReference type="SAM" id="SignalP"/>
    </source>
</evidence>
<evidence type="ECO:0000313" key="2">
    <source>
        <dbReference type="EMBL" id="GMF10280.1"/>
    </source>
</evidence>
<comment type="caution">
    <text evidence="2">The sequence shown here is derived from an EMBL/GenBank/DDBJ whole genome shotgun (WGS) entry which is preliminary data.</text>
</comment>